<dbReference type="Proteomes" id="UP001064971">
    <property type="component" value="Plasmid pDAETH-3"/>
</dbReference>
<organism evidence="2 3">
    <name type="scientific">Deinococcus aetherius</name>
    <dbReference type="NCBI Taxonomy" id="200252"/>
    <lineage>
        <taxon>Bacteria</taxon>
        <taxon>Thermotogati</taxon>
        <taxon>Deinococcota</taxon>
        <taxon>Deinococci</taxon>
        <taxon>Deinococcales</taxon>
        <taxon>Deinococcaceae</taxon>
        <taxon>Deinococcus</taxon>
    </lineage>
</organism>
<geneLocation type="plasmid" evidence="2 3">
    <name>pDAETH-3</name>
</geneLocation>
<proteinExistence type="predicted"/>
<dbReference type="SUPFAM" id="SSF53098">
    <property type="entry name" value="Ribonuclease H-like"/>
    <property type="match status" value="1"/>
</dbReference>
<reference evidence="2" key="1">
    <citation type="submission" date="2022-07" db="EMBL/GenBank/DDBJ databases">
        <title>Complete Genome Sequence of the Radioresistant Bacterium Deinococcus aetherius ST0316, Isolated from the Air Dust collected in Lower Stratosphere above Japan.</title>
        <authorList>
            <person name="Satoh K."/>
            <person name="Hagiwara K."/>
            <person name="Katsumata K."/>
            <person name="Kubo A."/>
            <person name="Yokobori S."/>
            <person name="Yamagishi A."/>
            <person name="Oono Y."/>
            <person name="Narumi I."/>
        </authorList>
    </citation>
    <scope>NUCLEOTIDE SEQUENCE</scope>
    <source>
        <strain evidence="2">ST0316</strain>
        <plasmid evidence="2">pDAETH-3</plasmid>
    </source>
</reference>
<evidence type="ECO:0000259" key="1">
    <source>
        <dbReference type="Pfam" id="PF01609"/>
    </source>
</evidence>
<feature type="domain" description="Transposase IS4-like" evidence="1">
    <location>
        <begin position="5"/>
        <end position="153"/>
    </location>
</feature>
<dbReference type="InterPro" id="IPR039365">
    <property type="entry name" value="IS701-like"/>
</dbReference>
<dbReference type="InterPro" id="IPR012337">
    <property type="entry name" value="RNaseH-like_sf"/>
</dbReference>
<protein>
    <recommendedName>
        <fullName evidence="1">Transposase IS4-like domain-containing protein</fullName>
    </recommendedName>
</protein>
<accession>A0ABM8ALL7</accession>
<dbReference type="InterPro" id="IPR002559">
    <property type="entry name" value="Transposase_11"/>
</dbReference>
<dbReference type="PANTHER" id="PTHR33627:SF1">
    <property type="entry name" value="TRANSPOSASE"/>
    <property type="match status" value="1"/>
</dbReference>
<keyword evidence="2" id="KW-0614">Plasmid</keyword>
<keyword evidence="3" id="KW-1185">Reference proteome</keyword>
<sequence length="210" mass="23883">MRLALELLAAIPAEVRRRFETWVLADSGFESAAFLQGMRDLGLEFVVGVRSTRRTDHPGHVKVADCEHGSWIHLANWPWETLTLARVDRGERTFFSIASQLLQGDTVALEGRRRWAIESFFKEAKHGFGLNWFALRTAQGLDRWVLLVFAAFTLSMLCRADTLSLEQAAEVAARVALPLLVVQRLATQVWQEEEFLRQHGYSLTLSRCKT</sequence>
<evidence type="ECO:0000313" key="2">
    <source>
        <dbReference type="EMBL" id="BDP44732.1"/>
    </source>
</evidence>
<gene>
    <name evidence="2" type="ORF">DAETH_47010</name>
</gene>
<dbReference type="PANTHER" id="PTHR33627">
    <property type="entry name" value="TRANSPOSASE"/>
    <property type="match status" value="1"/>
</dbReference>
<name>A0ABM8ALL7_9DEIO</name>
<evidence type="ECO:0000313" key="3">
    <source>
        <dbReference type="Proteomes" id="UP001064971"/>
    </source>
</evidence>
<dbReference type="EMBL" id="AP026563">
    <property type="protein sequence ID" value="BDP44732.1"/>
    <property type="molecule type" value="Genomic_DNA"/>
</dbReference>
<dbReference type="Pfam" id="PF01609">
    <property type="entry name" value="DDE_Tnp_1"/>
    <property type="match status" value="1"/>
</dbReference>